<accession>A0A7S0K8Q6</accession>
<evidence type="ECO:0000313" key="2">
    <source>
        <dbReference type="EMBL" id="CAD8573189.1"/>
    </source>
</evidence>
<name>A0A7S0K8Q6_CAFRO</name>
<feature type="compositionally biased region" description="Low complexity" evidence="1">
    <location>
        <begin position="139"/>
        <end position="153"/>
    </location>
</feature>
<proteinExistence type="predicted"/>
<reference evidence="2" key="1">
    <citation type="submission" date="2021-01" db="EMBL/GenBank/DDBJ databases">
        <authorList>
            <person name="Corre E."/>
            <person name="Pelletier E."/>
            <person name="Niang G."/>
            <person name="Scheremetjew M."/>
            <person name="Finn R."/>
            <person name="Kale V."/>
            <person name="Holt S."/>
            <person name="Cochrane G."/>
            <person name="Meng A."/>
            <person name="Brown T."/>
            <person name="Cohen L."/>
        </authorList>
    </citation>
    <scope>NUCLEOTIDE SEQUENCE</scope>
    <source>
        <strain evidence="2">E4-10</strain>
    </source>
</reference>
<feature type="compositionally biased region" description="Low complexity" evidence="1">
    <location>
        <begin position="99"/>
        <end position="112"/>
    </location>
</feature>
<organism evidence="2">
    <name type="scientific">Cafeteria roenbergensis</name>
    <name type="common">Marine flagellate</name>
    <dbReference type="NCBI Taxonomy" id="33653"/>
    <lineage>
        <taxon>Eukaryota</taxon>
        <taxon>Sar</taxon>
        <taxon>Stramenopiles</taxon>
        <taxon>Bigyra</taxon>
        <taxon>Opalozoa</taxon>
        <taxon>Bicosoecida</taxon>
        <taxon>Cafeteriaceae</taxon>
        <taxon>Cafeteria</taxon>
    </lineage>
</organism>
<dbReference type="AlphaFoldDB" id="A0A7S0K8Q6"/>
<feature type="region of interest" description="Disordered" evidence="1">
    <location>
        <begin position="169"/>
        <end position="258"/>
    </location>
</feature>
<protein>
    <submittedName>
        <fullName evidence="2">Uncharacterized protein</fullName>
    </submittedName>
</protein>
<gene>
    <name evidence="2" type="ORF">CROE0942_LOCUS17570</name>
</gene>
<evidence type="ECO:0000256" key="1">
    <source>
        <dbReference type="SAM" id="MobiDB-lite"/>
    </source>
</evidence>
<feature type="compositionally biased region" description="Polar residues" evidence="1">
    <location>
        <begin position="201"/>
        <end position="213"/>
    </location>
</feature>
<feature type="region of interest" description="Disordered" evidence="1">
    <location>
        <begin position="38"/>
        <end position="70"/>
    </location>
</feature>
<dbReference type="EMBL" id="HBET01026009">
    <property type="protein sequence ID" value="CAD8573189.1"/>
    <property type="molecule type" value="Transcribed_RNA"/>
</dbReference>
<feature type="region of interest" description="Disordered" evidence="1">
    <location>
        <begin position="86"/>
        <end position="153"/>
    </location>
</feature>
<feature type="compositionally biased region" description="Low complexity" evidence="1">
    <location>
        <begin position="236"/>
        <end position="247"/>
    </location>
</feature>
<sequence length="258" mass="25116">MHRPASALDVSARGGSAALRSCGTRAGALRAVEVWRKTAGRATSPGGTGSARSGLHGSGGRTSGKPCSRADGLGSAWDTCTDAAAPSALSHGSDAPAGSHAARAVSEASSSSLDEDEAPAALPGRPSHACPRRLTPGRAGHAAATAAPDATAASALAVSVAVAGVPQALARPGGGASRTGAPRDGPAVSRAQGLPLAPAQPQLTRPPSLSGTSAPVPRLPLSRALPGSRDVRAHDPAAAAPWAASAPSPRPCGTLRRA</sequence>